<keyword evidence="4 8" id="KW-0479">Metal-binding</keyword>
<reference evidence="9" key="1">
    <citation type="journal article" date="2014" name="Int. J. Syst. Evol. Microbiol.">
        <title>Complete genome sequence of Corynebacterium casei LMG S-19264T (=DSM 44701T), isolated from a smear-ripened cheese.</title>
        <authorList>
            <consortium name="US DOE Joint Genome Institute (JGI-PGF)"/>
            <person name="Walter F."/>
            <person name="Albersmeier A."/>
            <person name="Kalinowski J."/>
            <person name="Ruckert C."/>
        </authorList>
    </citation>
    <scope>NUCLEOTIDE SEQUENCE</scope>
    <source>
        <strain evidence="9">CGMCC 1.15478</strain>
    </source>
</reference>
<evidence type="ECO:0000256" key="3">
    <source>
        <dbReference type="ARBA" id="ARBA00022722"/>
    </source>
</evidence>
<dbReference type="NCBIfam" id="NF000805">
    <property type="entry name" value="PRK00055.2-3"/>
    <property type="match status" value="1"/>
</dbReference>
<comment type="subunit">
    <text evidence="1 8">Homodimer.</text>
</comment>
<dbReference type="EC" id="3.1.26.11" evidence="8"/>
<comment type="caution">
    <text evidence="9">The sequence shown here is derived from an EMBL/GenBank/DDBJ whole genome shotgun (WGS) entry which is preliminary data.</text>
</comment>
<feature type="binding site" evidence="8">
    <location>
        <position position="140"/>
    </location>
    <ligand>
        <name>Zn(2+)</name>
        <dbReference type="ChEBI" id="CHEBI:29105"/>
        <label>1</label>
        <note>catalytic</note>
    </ligand>
</feature>
<keyword evidence="6 8" id="KW-0378">Hydrolase</keyword>
<protein>
    <recommendedName>
        <fullName evidence="8">Ribonuclease Z</fullName>
        <shortName evidence="8">RNase Z</shortName>
        <ecNumber evidence="8">3.1.26.11</ecNumber>
    </recommendedName>
    <alternativeName>
        <fullName evidence="8">tRNA 3 endonuclease</fullName>
    </alternativeName>
    <alternativeName>
        <fullName evidence="8">tRNase Z</fullName>
    </alternativeName>
</protein>
<evidence type="ECO:0000256" key="1">
    <source>
        <dbReference type="ARBA" id="ARBA00011738"/>
    </source>
</evidence>
<reference evidence="9" key="2">
    <citation type="submission" date="2020-09" db="EMBL/GenBank/DDBJ databases">
        <authorList>
            <person name="Sun Q."/>
            <person name="Zhou Y."/>
        </authorList>
    </citation>
    <scope>NUCLEOTIDE SEQUENCE</scope>
    <source>
        <strain evidence="9">CGMCC 1.15478</strain>
    </source>
</reference>
<dbReference type="Proteomes" id="UP000641514">
    <property type="component" value="Unassembled WGS sequence"/>
</dbReference>
<dbReference type="SUPFAM" id="SSF56281">
    <property type="entry name" value="Metallo-hydrolase/oxidoreductase"/>
    <property type="match status" value="1"/>
</dbReference>
<dbReference type="GO" id="GO:0042781">
    <property type="term" value="F:3'-tRNA processing endoribonuclease activity"/>
    <property type="evidence" value="ECO:0007669"/>
    <property type="project" value="UniProtKB-UniRule"/>
</dbReference>
<comment type="catalytic activity">
    <reaction evidence="8">
        <text>Endonucleolytic cleavage of RNA, removing extra 3' nucleotides from tRNA precursor, generating 3' termini of tRNAs. A 3'-hydroxy group is left at the tRNA terminus and a 5'-phosphoryl group is left at the trailer molecule.</text>
        <dbReference type="EC" id="3.1.26.11"/>
    </reaction>
</comment>
<feature type="binding site" evidence="8">
    <location>
        <position position="68"/>
    </location>
    <ligand>
        <name>Zn(2+)</name>
        <dbReference type="ChEBI" id="CHEBI:29105"/>
        <label>2</label>
        <note>catalytic</note>
    </ligand>
</feature>
<evidence type="ECO:0000313" key="9">
    <source>
        <dbReference type="EMBL" id="GGC62006.1"/>
    </source>
</evidence>
<dbReference type="EMBL" id="BMJH01000001">
    <property type="protein sequence ID" value="GGC62006.1"/>
    <property type="molecule type" value="Genomic_DNA"/>
</dbReference>
<feature type="active site" description="Proton acceptor" evidence="8">
    <location>
        <position position="67"/>
    </location>
</feature>
<dbReference type="RefSeq" id="WP_188671716.1">
    <property type="nucleotide sequence ID" value="NZ_BMJH01000001.1"/>
</dbReference>
<dbReference type="PANTHER" id="PTHR46018:SF2">
    <property type="entry name" value="ZINC PHOSPHODIESTERASE ELAC PROTEIN 1"/>
    <property type="match status" value="1"/>
</dbReference>
<feature type="binding site" evidence="8">
    <location>
        <position position="67"/>
    </location>
    <ligand>
        <name>Zn(2+)</name>
        <dbReference type="ChEBI" id="CHEBI:29105"/>
        <label>2</label>
        <note>catalytic</note>
    </ligand>
</feature>
<comment type="cofactor">
    <cofactor evidence="8">
        <name>Zn(2+)</name>
        <dbReference type="ChEBI" id="CHEBI:29105"/>
    </cofactor>
    <text evidence="8">Binds 2 Zn(2+) ions.</text>
</comment>
<keyword evidence="7 8" id="KW-0862">Zinc</keyword>
<dbReference type="InterPro" id="IPR013471">
    <property type="entry name" value="RNase_Z/BN"/>
</dbReference>
<keyword evidence="5 8" id="KW-0255">Endonuclease</keyword>
<keyword evidence="2 8" id="KW-0819">tRNA processing</keyword>
<proteinExistence type="inferred from homology"/>
<accession>A0A916U648</accession>
<evidence type="ECO:0000256" key="7">
    <source>
        <dbReference type="ARBA" id="ARBA00022833"/>
    </source>
</evidence>
<feature type="binding site" evidence="8">
    <location>
        <position position="208"/>
    </location>
    <ligand>
        <name>Zn(2+)</name>
        <dbReference type="ChEBI" id="CHEBI:29105"/>
        <label>2</label>
        <note>catalytic</note>
    </ligand>
</feature>
<evidence type="ECO:0000313" key="10">
    <source>
        <dbReference type="Proteomes" id="UP000641514"/>
    </source>
</evidence>
<evidence type="ECO:0000256" key="8">
    <source>
        <dbReference type="HAMAP-Rule" id="MF_01818"/>
    </source>
</evidence>
<feature type="binding site" evidence="8">
    <location>
        <position position="266"/>
    </location>
    <ligand>
        <name>Zn(2+)</name>
        <dbReference type="ChEBI" id="CHEBI:29105"/>
        <label>2</label>
        <note>catalytic</note>
    </ligand>
</feature>
<feature type="binding site" evidence="8">
    <location>
        <position position="208"/>
    </location>
    <ligand>
        <name>Zn(2+)</name>
        <dbReference type="ChEBI" id="CHEBI:29105"/>
        <label>1</label>
        <note>catalytic</note>
    </ligand>
</feature>
<feature type="binding site" evidence="8">
    <location>
        <position position="63"/>
    </location>
    <ligand>
        <name>Zn(2+)</name>
        <dbReference type="ChEBI" id="CHEBI:29105"/>
        <label>1</label>
        <note>catalytic</note>
    </ligand>
</feature>
<gene>
    <name evidence="8 9" type="primary">rnz</name>
    <name evidence="9" type="ORF">GCM10011410_13090</name>
</gene>
<dbReference type="Gene3D" id="3.60.15.10">
    <property type="entry name" value="Ribonuclease Z/Hydroxyacylglutathione hydrolase-like"/>
    <property type="match status" value="1"/>
</dbReference>
<dbReference type="HAMAP" id="MF_01818">
    <property type="entry name" value="RNase_Z_BN"/>
    <property type="match status" value="1"/>
</dbReference>
<dbReference type="PANTHER" id="PTHR46018">
    <property type="entry name" value="ZINC PHOSPHODIESTERASE ELAC PROTEIN 1"/>
    <property type="match status" value="1"/>
</dbReference>
<dbReference type="CDD" id="cd07717">
    <property type="entry name" value="RNaseZ_ZiPD-like_MBL-fold"/>
    <property type="match status" value="1"/>
</dbReference>
<comment type="function">
    <text evidence="8">Zinc phosphodiesterase, which displays some tRNA 3'-processing endonuclease activity. Probably involved in tRNA maturation, by removing a 3'-trailer from precursor tRNA.</text>
</comment>
<dbReference type="Pfam" id="PF23023">
    <property type="entry name" value="Anti-Pycsar_Apyc1"/>
    <property type="match status" value="1"/>
</dbReference>
<organism evidence="9 10">
    <name type="scientific">Hoyosella rhizosphaerae</name>
    <dbReference type="NCBI Taxonomy" id="1755582"/>
    <lineage>
        <taxon>Bacteria</taxon>
        <taxon>Bacillati</taxon>
        <taxon>Actinomycetota</taxon>
        <taxon>Actinomycetes</taxon>
        <taxon>Mycobacteriales</taxon>
        <taxon>Hoyosellaceae</taxon>
        <taxon>Hoyosella</taxon>
    </lineage>
</organism>
<dbReference type="AlphaFoldDB" id="A0A916U648"/>
<evidence type="ECO:0000256" key="2">
    <source>
        <dbReference type="ARBA" id="ARBA00022694"/>
    </source>
</evidence>
<dbReference type="GO" id="GO:0008270">
    <property type="term" value="F:zinc ion binding"/>
    <property type="evidence" value="ECO:0007669"/>
    <property type="project" value="UniProtKB-UniRule"/>
</dbReference>
<keyword evidence="3 8" id="KW-0540">Nuclease</keyword>
<evidence type="ECO:0000256" key="4">
    <source>
        <dbReference type="ARBA" id="ARBA00022723"/>
    </source>
</evidence>
<keyword evidence="10" id="KW-1185">Reference proteome</keyword>
<name>A0A916U648_9ACTN</name>
<feature type="binding site" evidence="8">
    <location>
        <position position="65"/>
    </location>
    <ligand>
        <name>Zn(2+)</name>
        <dbReference type="ChEBI" id="CHEBI:29105"/>
        <label>1</label>
        <note>catalytic</note>
    </ligand>
</feature>
<dbReference type="InterPro" id="IPR036866">
    <property type="entry name" value="RibonucZ/Hydroxyglut_hydro"/>
</dbReference>
<evidence type="ECO:0000256" key="6">
    <source>
        <dbReference type="ARBA" id="ARBA00022801"/>
    </source>
</evidence>
<evidence type="ECO:0000256" key="5">
    <source>
        <dbReference type="ARBA" id="ARBA00022759"/>
    </source>
</evidence>
<comment type="similarity">
    <text evidence="8">Belongs to the RNase Z family.</text>
</comment>
<sequence length="303" mass="33005">MSPRELIVLGTASAVPTRQRNHNGYFLRWGDKGVLCDPGEGTQRQMSHAGIAAHDITTVCITHFHGDHCLGLPGVIQRIARDGVPHDVTVAFPNAGRAYFDRLRWASEFQPTDVIRPHPVAGSTPEPFGMPSITALPLRHSVPVYGYRIEDPSHVRVRGDELAAAGVRGPAVGQLKSTGSYVTDDGRTFLLDDFSDTVQGMSVAFVMDTGVCDNAVELACGVDLLVIESTYLESEREYAQRYRHLTAMQAGRIAAQAGAKKLLLTHFSERYTIDDGALFAREAATVFSGPIVVAHDLLRISLR</sequence>